<accession>A0A7I9Y9B1</accession>
<dbReference type="Proteomes" id="UP000465305">
    <property type="component" value="Unassembled WGS sequence"/>
</dbReference>
<protein>
    <recommendedName>
        <fullName evidence="4">RES domain-containing protein</fullName>
    </recommendedName>
</protein>
<evidence type="ECO:0000256" key="1">
    <source>
        <dbReference type="SAM" id="MobiDB-lite"/>
    </source>
</evidence>
<dbReference type="EMBL" id="BLKY01000001">
    <property type="protein sequence ID" value="GFG85258.1"/>
    <property type="molecule type" value="Genomic_DNA"/>
</dbReference>
<sequence length="99" mass="10644">MKTTEPHAETLALLTPPHGARPAGSRATCRSWARAIHLTWPHLDGLAVPSTMTGGRNIVLWNTARDSLPGSPAFSRALADPLVWSIAQAAAERIGYQIH</sequence>
<name>A0A7I9Y9B1_MYCAL</name>
<proteinExistence type="predicted"/>
<comment type="caution">
    <text evidence="2">The sequence shown here is derived from an EMBL/GenBank/DDBJ whole genome shotgun (WGS) entry which is preliminary data.</text>
</comment>
<evidence type="ECO:0000313" key="3">
    <source>
        <dbReference type="Proteomes" id="UP000465305"/>
    </source>
</evidence>
<gene>
    <name evidence="2" type="ORF">MALGJ_19340</name>
</gene>
<feature type="region of interest" description="Disordered" evidence="1">
    <location>
        <begin position="1"/>
        <end position="26"/>
    </location>
</feature>
<organism evidence="2 3">
    <name type="scientific">Mycolicibacter algericus</name>
    <name type="common">Mycobacterium algericum</name>
    <dbReference type="NCBI Taxonomy" id="1288388"/>
    <lineage>
        <taxon>Bacteria</taxon>
        <taxon>Bacillati</taxon>
        <taxon>Actinomycetota</taxon>
        <taxon>Actinomycetes</taxon>
        <taxon>Mycobacteriales</taxon>
        <taxon>Mycobacteriaceae</taxon>
        <taxon>Mycolicibacter</taxon>
    </lineage>
</organism>
<evidence type="ECO:0000313" key="2">
    <source>
        <dbReference type="EMBL" id="GFG85258.1"/>
    </source>
</evidence>
<dbReference type="AlphaFoldDB" id="A0A7I9Y9B1"/>
<reference evidence="2 3" key="1">
    <citation type="journal article" date="2019" name="Emerg. Microbes Infect.">
        <title>Comprehensive subspecies identification of 175 nontuberculous mycobacteria species based on 7547 genomic profiles.</title>
        <authorList>
            <person name="Matsumoto Y."/>
            <person name="Kinjo T."/>
            <person name="Motooka D."/>
            <person name="Nabeya D."/>
            <person name="Jung N."/>
            <person name="Uechi K."/>
            <person name="Horii T."/>
            <person name="Iida T."/>
            <person name="Fujita J."/>
            <person name="Nakamura S."/>
        </authorList>
    </citation>
    <scope>NUCLEOTIDE SEQUENCE [LARGE SCALE GENOMIC DNA]</scope>
    <source>
        <strain evidence="2 3">JCM 30723</strain>
    </source>
</reference>
<evidence type="ECO:0008006" key="4">
    <source>
        <dbReference type="Google" id="ProtNLM"/>
    </source>
</evidence>